<name>A0A5B2ZBT4_9GAMM</name>
<comment type="caution">
    <text evidence="2">The sequence shown here is derived from an EMBL/GenBank/DDBJ whole genome shotgun (WGS) entry which is preliminary data.</text>
</comment>
<dbReference type="AlphaFoldDB" id="A0A5B2ZBT4"/>
<reference evidence="2 3" key="1">
    <citation type="submission" date="2019-09" db="EMBL/GenBank/DDBJ databases">
        <title>Arenimonas chukotkensis sp. nov., a bacterium isolated from Chukotka hot spring, Arctic region, Russia.</title>
        <authorList>
            <person name="Zayulina K.S."/>
            <person name="Prokofeva M.I."/>
            <person name="Elcheninov A.G."/>
            <person name="Novikov A."/>
            <person name="Kochetkova T.V."/>
            <person name="Kublanov I.V."/>
        </authorList>
    </citation>
    <scope>NUCLEOTIDE SEQUENCE [LARGE SCALE GENOMIC DNA]</scope>
    <source>
        <strain evidence="2 3">3729k</strain>
    </source>
</reference>
<proteinExistence type="predicted"/>
<feature type="transmembrane region" description="Helical" evidence="1">
    <location>
        <begin position="81"/>
        <end position="103"/>
    </location>
</feature>
<dbReference type="Proteomes" id="UP000322165">
    <property type="component" value="Unassembled WGS sequence"/>
</dbReference>
<dbReference type="EMBL" id="VUOD01000005">
    <property type="protein sequence ID" value="KAA2284581.1"/>
    <property type="molecule type" value="Genomic_DNA"/>
</dbReference>
<keyword evidence="1" id="KW-0812">Transmembrane</keyword>
<dbReference type="RefSeq" id="WP_149860637.1">
    <property type="nucleotide sequence ID" value="NZ_VUOD01000005.1"/>
</dbReference>
<keyword evidence="1" id="KW-0472">Membrane</keyword>
<keyword evidence="1" id="KW-1133">Transmembrane helix</keyword>
<accession>A0A5B2ZBT4</accession>
<protein>
    <submittedName>
        <fullName evidence="2">Uncharacterized protein</fullName>
    </submittedName>
</protein>
<organism evidence="2 3">
    <name type="scientific">Arenimonas fontis</name>
    <dbReference type="NCBI Taxonomy" id="2608255"/>
    <lineage>
        <taxon>Bacteria</taxon>
        <taxon>Pseudomonadati</taxon>
        <taxon>Pseudomonadota</taxon>
        <taxon>Gammaproteobacteria</taxon>
        <taxon>Lysobacterales</taxon>
        <taxon>Lysobacteraceae</taxon>
        <taxon>Arenimonas</taxon>
    </lineage>
</organism>
<feature type="transmembrane region" description="Helical" evidence="1">
    <location>
        <begin position="7"/>
        <end position="29"/>
    </location>
</feature>
<feature type="transmembrane region" description="Helical" evidence="1">
    <location>
        <begin position="49"/>
        <end position="74"/>
    </location>
</feature>
<gene>
    <name evidence="2" type="ORF">F0415_07710</name>
</gene>
<keyword evidence="3" id="KW-1185">Reference proteome</keyword>
<evidence type="ECO:0000313" key="3">
    <source>
        <dbReference type="Proteomes" id="UP000322165"/>
    </source>
</evidence>
<reference evidence="2 3" key="2">
    <citation type="submission" date="2019-09" db="EMBL/GenBank/DDBJ databases">
        <authorList>
            <person name="Mazur A."/>
        </authorList>
    </citation>
    <scope>NUCLEOTIDE SEQUENCE [LARGE SCALE GENOMIC DNA]</scope>
    <source>
        <strain evidence="2 3">3729k</strain>
    </source>
</reference>
<evidence type="ECO:0000256" key="1">
    <source>
        <dbReference type="SAM" id="Phobius"/>
    </source>
</evidence>
<sequence length="108" mass="11126">MESKHSGLGIAAFVISLVAGIAIFAAIVVAGVMEASRPGGLDENSPEAVLLGLVLIALLFMDVVALGLGIAGLFQRERRKIFAILGTVFSGLTILGTVFLIVLGNMMA</sequence>
<evidence type="ECO:0000313" key="2">
    <source>
        <dbReference type="EMBL" id="KAA2284581.1"/>
    </source>
</evidence>